<dbReference type="Pfam" id="PF00171">
    <property type="entry name" value="Aldedh"/>
    <property type="match status" value="1"/>
</dbReference>
<proteinExistence type="inferred from homology"/>
<evidence type="ECO:0000313" key="7">
    <source>
        <dbReference type="EMBL" id="KAK7947842.1"/>
    </source>
</evidence>
<feature type="active site" evidence="4">
    <location>
        <position position="269"/>
    </location>
</feature>
<dbReference type="Gene3D" id="3.40.605.10">
    <property type="entry name" value="Aldehyde Dehydrogenase, Chain A, domain 1"/>
    <property type="match status" value="1"/>
</dbReference>
<keyword evidence="2 5" id="KW-0560">Oxidoreductase</keyword>
<organism evidence="7 8">
    <name type="scientific">Apiospora aurea</name>
    <dbReference type="NCBI Taxonomy" id="335848"/>
    <lineage>
        <taxon>Eukaryota</taxon>
        <taxon>Fungi</taxon>
        <taxon>Dikarya</taxon>
        <taxon>Ascomycota</taxon>
        <taxon>Pezizomycotina</taxon>
        <taxon>Sordariomycetes</taxon>
        <taxon>Xylariomycetidae</taxon>
        <taxon>Amphisphaeriales</taxon>
        <taxon>Apiosporaceae</taxon>
        <taxon>Apiospora</taxon>
    </lineage>
</organism>
<sequence length="516" mass="54840">MAASSKTGSSVEAGTSLNEPQQLFVGGSCSNSSDGSTFPVVNPMTGDTLYDCSSATTEDCSRAIDAASAAFETWSRSSPSSRRLIFLKAADIIERYMHQDAPEILSSEVSATKGWIMVNMMATAGTFREVAGMATQIKGEVVPSERPGTTILVEREPMGVVFAMSPWNAPVALTARAICMPLICGNTVLLKPSEFSPKSQNLVVRALQEAGLPAGCLNYLPVSPERTPAVTEYIIKHPAVRHVNFTGSDRVGRIIAGLAASCLKPCVLELGGKAPLIILEDADLADAVEAVAFGALANAGQVCMATERVLVHASIAGEFKVALVKRFQQIKVGDHTQDSSVSVSGMFTPVHAQRVKAMLETACAAGAELLTGDMSLRGQQGTIMAPHILDGVTPDMDIFRRESFGPLVCLTEFRGDDDDEAVRLANDSEYSLSGAVFSRDVMRALAVARRVRTGACHVNGATIFSDPAVPNGGWGQFRVWPVRRDRGGGGVYAAEDYYVGQGRDEVSVLVSDSVRK</sequence>
<dbReference type="PROSITE" id="PS00687">
    <property type="entry name" value="ALDEHYDE_DEHYDR_GLU"/>
    <property type="match status" value="1"/>
</dbReference>
<reference evidence="7 8" key="1">
    <citation type="submission" date="2023-01" db="EMBL/GenBank/DDBJ databases">
        <title>Analysis of 21 Apiospora genomes using comparative genomics revels a genus with tremendous synthesis potential of carbohydrate active enzymes and secondary metabolites.</title>
        <authorList>
            <person name="Sorensen T."/>
        </authorList>
    </citation>
    <scope>NUCLEOTIDE SEQUENCE [LARGE SCALE GENOMIC DNA]</scope>
    <source>
        <strain evidence="7 8">CBS 24483</strain>
    </source>
</reference>
<dbReference type="PANTHER" id="PTHR42986:SF1">
    <property type="entry name" value="BENZALDEHYDE DEHYDROGENASE YFMT"/>
    <property type="match status" value="1"/>
</dbReference>
<keyword evidence="8" id="KW-1185">Reference proteome</keyword>
<evidence type="ECO:0000256" key="4">
    <source>
        <dbReference type="PROSITE-ProRule" id="PRU10007"/>
    </source>
</evidence>
<dbReference type="InterPro" id="IPR016160">
    <property type="entry name" value="Ald_DH_CS_CYS"/>
</dbReference>
<comment type="similarity">
    <text evidence="1 5">Belongs to the aldehyde dehydrogenase family.</text>
</comment>
<dbReference type="EMBL" id="JAQQWE010000006">
    <property type="protein sequence ID" value="KAK7947842.1"/>
    <property type="molecule type" value="Genomic_DNA"/>
</dbReference>
<dbReference type="Gene3D" id="3.40.309.10">
    <property type="entry name" value="Aldehyde Dehydrogenase, Chain A, domain 2"/>
    <property type="match status" value="1"/>
</dbReference>
<dbReference type="SUPFAM" id="SSF53720">
    <property type="entry name" value="ALDH-like"/>
    <property type="match status" value="1"/>
</dbReference>
<evidence type="ECO:0000256" key="3">
    <source>
        <dbReference type="ARBA" id="ARBA00023027"/>
    </source>
</evidence>
<keyword evidence="3" id="KW-0520">NAD</keyword>
<evidence type="ECO:0000259" key="6">
    <source>
        <dbReference type="Pfam" id="PF00171"/>
    </source>
</evidence>
<protein>
    <submittedName>
        <fullName evidence="7">Aldehyde dehydrogenase</fullName>
    </submittedName>
</protein>
<dbReference type="InterPro" id="IPR016163">
    <property type="entry name" value="Ald_DH_C"/>
</dbReference>
<evidence type="ECO:0000256" key="2">
    <source>
        <dbReference type="ARBA" id="ARBA00023002"/>
    </source>
</evidence>
<dbReference type="PANTHER" id="PTHR42986">
    <property type="entry name" value="BENZALDEHYDE DEHYDROGENASE YFMT"/>
    <property type="match status" value="1"/>
</dbReference>
<dbReference type="PROSITE" id="PS00070">
    <property type="entry name" value="ALDEHYDE_DEHYDR_CYS"/>
    <property type="match status" value="1"/>
</dbReference>
<name>A0ABR1Q5P0_9PEZI</name>
<comment type="caution">
    <text evidence="7">The sequence shown here is derived from an EMBL/GenBank/DDBJ whole genome shotgun (WGS) entry which is preliminary data.</text>
</comment>
<dbReference type="InterPro" id="IPR015590">
    <property type="entry name" value="Aldehyde_DH_dom"/>
</dbReference>
<dbReference type="Proteomes" id="UP001391051">
    <property type="component" value="Unassembled WGS sequence"/>
</dbReference>
<dbReference type="InterPro" id="IPR029510">
    <property type="entry name" value="Ald_DH_CS_GLU"/>
</dbReference>
<dbReference type="RefSeq" id="XP_066697348.1">
    <property type="nucleotide sequence ID" value="XM_066844950.1"/>
</dbReference>
<dbReference type="GeneID" id="92078012"/>
<feature type="domain" description="Aldehyde dehydrogenase" evidence="6">
    <location>
        <begin position="33"/>
        <end position="476"/>
    </location>
</feature>
<dbReference type="InterPro" id="IPR016161">
    <property type="entry name" value="Ald_DH/histidinol_DH"/>
</dbReference>
<evidence type="ECO:0000313" key="8">
    <source>
        <dbReference type="Proteomes" id="UP001391051"/>
    </source>
</evidence>
<evidence type="ECO:0000256" key="5">
    <source>
        <dbReference type="RuleBase" id="RU003345"/>
    </source>
</evidence>
<gene>
    <name evidence="7" type="ORF">PG986_008728</name>
</gene>
<accession>A0ABR1Q5P0</accession>
<evidence type="ECO:0000256" key="1">
    <source>
        <dbReference type="ARBA" id="ARBA00009986"/>
    </source>
</evidence>
<dbReference type="InterPro" id="IPR016162">
    <property type="entry name" value="Ald_DH_N"/>
</dbReference>